<comment type="caution">
    <text evidence="1">The sequence shown here is derived from an EMBL/GenBank/DDBJ whole genome shotgun (WGS) entry which is preliminary data.</text>
</comment>
<sequence length="105" mass="12242">MKVNTQSVNFNADEKLLDFVQKRLDKLNLFYDKVISSDVYLKVENTSAKENKIVEIKVHVPRDKFVIKKQCKSFEEAVDSACSSLERKLVKKKKKPRAYTSLKFL</sequence>
<dbReference type="Proteomes" id="UP000475249">
    <property type="component" value="Unassembled WGS sequence"/>
</dbReference>
<evidence type="ECO:0000313" key="1">
    <source>
        <dbReference type="EMBL" id="NAS11807.1"/>
    </source>
</evidence>
<dbReference type="SUPFAM" id="SSF69754">
    <property type="entry name" value="Ribosome binding protein Y (YfiA homologue)"/>
    <property type="match status" value="1"/>
</dbReference>
<gene>
    <name evidence="1" type="primary">raiA</name>
    <name evidence="1" type="ORF">GTQ38_07315</name>
</gene>
<dbReference type="InterPro" id="IPR003489">
    <property type="entry name" value="RHF/RaiA"/>
</dbReference>
<keyword evidence="2" id="KW-1185">Reference proteome</keyword>
<dbReference type="Gene3D" id="3.30.160.100">
    <property type="entry name" value="Ribosome hibernation promotion factor-like"/>
    <property type="match status" value="1"/>
</dbReference>
<dbReference type="RefSeq" id="WP_161434850.1">
    <property type="nucleotide sequence ID" value="NZ_WXYO01000003.1"/>
</dbReference>
<name>A0A6L9EAK6_9FLAO</name>
<reference evidence="1 2" key="1">
    <citation type="submission" date="2020-01" db="EMBL/GenBank/DDBJ databases">
        <title>Bacteria diversity of Porities sp.</title>
        <authorList>
            <person name="Wang G."/>
        </authorList>
    </citation>
    <scope>NUCLEOTIDE SEQUENCE [LARGE SCALE GENOMIC DNA]</scope>
    <source>
        <strain evidence="1 2">R33</strain>
    </source>
</reference>
<accession>A0A6L9EAK6</accession>
<organism evidence="1 2">
    <name type="scientific">Poritiphilus flavus</name>
    <dbReference type="NCBI Taxonomy" id="2697053"/>
    <lineage>
        <taxon>Bacteria</taxon>
        <taxon>Pseudomonadati</taxon>
        <taxon>Bacteroidota</taxon>
        <taxon>Flavobacteriia</taxon>
        <taxon>Flavobacteriales</taxon>
        <taxon>Flavobacteriaceae</taxon>
        <taxon>Poritiphilus</taxon>
    </lineage>
</organism>
<proteinExistence type="predicted"/>
<dbReference type="Pfam" id="PF02482">
    <property type="entry name" value="Ribosomal_S30AE"/>
    <property type="match status" value="1"/>
</dbReference>
<dbReference type="AlphaFoldDB" id="A0A6L9EAK6"/>
<protein>
    <submittedName>
        <fullName evidence="1">Ribosome-associated translation inhibitor RaiA</fullName>
    </submittedName>
</protein>
<evidence type="ECO:0000313" key="2">
    <source>
        <dbReference type="Proteomes" id="UP000475249"/>
    </source>
</evidence>
<dbReference type="CDD" id="cd00552">
    <property type="entry name" value="RaiA"/>
    <property type="match status" value="1"/>
</dbReference>
<dbReference type="NCBIfam" id="TIGR00741">
    <property type="entry name" value="yfiA"/>
    <property type="match status" value="1"/>
</dbReference>
<dbReference type="InterPro" id="IPR036567">
    <property type="entry name" value="RHF-like"/>
</dbReference>
<dbReference type="EMBL" id="WXYO01000003">
    <property type="protein sequence ID" value="NAS11807.1"/>
    <property type="molecule type" value="Genomic_DNA"/>
</dbReference>